<name>A0A939F2Z6_9BACT</name>
<organism evidence="1 2">
    <name type="scientific">Hymenobacter telluris</name>
    <dbReference type="NCBI Taxonomy" id="2816474"/>
    <lineage>
        <taxon>Bacteria</taxon>
        <taxon>Pseudomonadati</taxon>
        <taxon>Bacteroidota</taxon>
        <taxon>Cytophagia</taxon>
        <taxon>Cytophagales</taxon>
        <taxon>Hymenobacteraceae</taxon>
        <taxon>Hymenobacter</taxon>
    </lineage>
</organism>
<accession>A0A939F2Z6</accession>
<dbReference type="EMBL" id="JAFLQZ010000019">
    <property type="protein sequence ID" value="MBO0360428.1"/>
    <property type="molecule type" value="Genomic_DNA"/>
</dbReference>
<dbReference type="Proteomes" id="UP000664144">
    <property type="component" value="Unassembled WGS sequence"/>
</dbReference>
<reference evidence="1" key="1">
    <citation type="submission" date="2021-03" db="EMBL/GenBank/DDBJ databases">
        <authorList>
            <person name="Kim M.K."/>
        </authorList>
    </citation>
    <scope>NUCLEOTIDE SEQUENCE</scope>
    <source>
        <strain evidence="1">BT186</strain>
    </source>
</reference>
<gene>
    <name evidence="1" type="ORF">J0X19_20875</name>
</gene>
<dbReference type="RefSeq" id="WP_206986354.1">
    <property type="nucleotide sequence ID" value="NZ_JAFLQZ010000019.1"/>
</dbReference>
<evidence type="ECO:0000313" key="1">
    <source>
        <dbReference type="EMBL" id="MBO0360428.1"/>
    </source>
</evidence>
<proteinExistence type="predicted"/>
<sequence length="85" mass="9108">MSTKKIALYTALLALLAAGLIVAYRGVQLYHEVTRPLVPVVAPAPAAPFANPGKRVITYSFSVVQEVVVPPAPATTTHQASRRRK</sequence>
<dbReference type="AlphaFoldDB" id="A0A939F2Z6"/>
<evidence type="ECO:0000313" key="2">
    <source>
        <dbReference type="Proteomes" id="UP000664144"/>
    </source>
</evidence>
<protein>
    <submittedName>
        <fullName evidence="1">Uncharacterized protein</fullName>
    </submittedName>
</protein>
<keyword evidence="2" id="KW-1185">Reference proteome</keyword>
<comment type="caution">
    <text evidence="1">The sequence shown here is derived from an EMBL/GenBank/DDBJ whole genome shotgun (WGS) entry which is preliminary data.</text>
</comment>